<sequence length="219" mass="24125">MIKELLQDLMATAFGAWTPQDGCAGDEITAAEDRLGISLPDALRDYYAAAGRHPELMGTGGHEHTFRLSALRDLSLEDGHLVFCVENQWPAQWSVRPDDVGWPDPRVHGRAAPGKKWYSEARRLSAFLINVAGRQAVGALPCQATCQLREGQLQAVEPLLDYVGSRELHRGGHWLSFVDRSSRIVAHYSYNTSTLRIGAVSPSALESLRERSGLPLKPV</sequence>
<dbReference type="InterPro" id="IPR037883">
    <property type="entry name" value="Knr4/Smi1-like_sf"/>
</dbReference>
<keyword evidence="3" id="KW-1185">Reference proteome</keyword>
<evidence type="ECO:0000259" key="1">
    <source>
        <dbReference type="SMART" id="SM00860"/>
    </source>
</evidence>
<name>A0A9X1TJ43_STRM4</name>
<dbReference type="SUPFAM" id="SSF160631">
    <property type="entry name" value="SMI1/KNR4-like"/>
    <property type="match status" value="1"/>
</dbReference>
<dbReference type="SMART" id="SM00860">
    <property type="entry name" value="SMI1_KNR4"/>
    <property type="match status" value="1"/>
</dbReference>
<feature type="domain" description="Knr4/Smi1-like" evidence="1">
    <location>
        <begin position="22"/>
        <end position="130"/>
    </location>
</feature>
<proteinExistence type="predicted"/>
<evidence type="ECO:0000313" key="2">
    <source>
        <dbReference type="EMBL" id="MCF1592902.1"/>
    </source>
</evidence>
<dbReference type="EMBL" id="JAKEIP010000010">
    <property type="protein sequence ID" value="MCF1592902.1"/>
    <property type="molecule type" value="Genomic_DNA"/>
</dbReference>
<dbReference type="RefSeq" id="WP_234761242.1">
    <property type="nucleotide sequence ID" value="NZ_JAKEIP010000010.1"/>
</dbReference>
<protein>
    <submittedName>
        <fullName evidence="2">SMI1/KNR4 family protein</fullName>
    </submittedName>
</protein>
<dbReference type="Proteomes" id="UP001139384">
    <property type="component" value="Unassembled WGS sequence"/>
</dbReference>
<evidence type="ECO:0000313" key="3">
    <source>
        <dbReference type="Proteomes" id="UP001139384"/>
    </source>
</evidence>
<dbReference type="AlphaFoldDB" id="A0A9X1TJ43"/>
<organism evidence="2 3">
    <name type="scientific">Streptomyces muensis</name>
    <dbReference type="NCBI Taxonomy" id="1077944"/>
    <lineage>
        <taxon>Bacteria</taxon>
        <taxon>Bacillati</taxon>
        <taxon>Actinomycetota</taxon>
        <taxon>Actinomycetes</taxon>
        <taxon>Kitasatosporales</taxon>
        <taxon>Streptomycetaceae</taxon>
        <taxon>Streptomyces</taxon>
    </lineage>
</organism>
<accession>A0A9X1TJ43</accession>
<dbReference type="InterPro" id="IPR018958">
    <property type="entry name" value="Knr4/Smi1-like_dom"/>
</dbReference>
<reference evidence="2" key="1">
    <citation type="submission" date="2022-01" db="EMBL/GenBank/DDBJ databases">
        <title>Draft Genome Sequences of Seven Type Strains of the Genus Streptomyces.</title>
        <authorList>
            <person name="Aziz S."/>
            <person name="Coretto E."/>
            <person name="Chronakova A."/>
            <person name="Sproer C."/>
            <person name="Huber K."/>
            <person name="Nouioui I."/>
            <person name="Gross H."/>
        </authorList>
    </citation>
    <scope>NUCLEOTIDE SEQUENCE</scope>
    <source>
        <strain evidence="2">DSM 103493</strain>
    </source>
</reference>
<gene>
    <name evidence="2" type="ORF">L0P92_04860</name>
</gene>
<comment type="caution">
    <text evidence="2">The sequence shown here is derived from an EMBL/GenBank/DDBJ whole genome shotgun (WGS) entry which is preliminary data.</text>
</comment>